<evidence type="ECO:0000313" key="2">
    <source>
        <dbReference type="EMBL" id="NDJ97362.1"/>
    </source>
</evidence>
<dbReference type="Pfam" id="PF03184">
    <property type="entry name" value="DDE_1"/>
    <property type="match status" value="1"/>
</dbReference>
<proteinExistence type="predicted"/>
<dbReference type="EMBL" id="GHBR01002681">
    <property type="protein sequence ID" value="NDJ97362.1"/>
    <property type="molecule type" value="Transcribed_RNA"/>
</dbReference>
<sequence length="114" mass="13309">MIPGGLTKKLQVLDISVNKSFKSHLRKRWEKRMVDGLKEFPKLGNIKRASSEEIWDWISKSQGYLPKSIINNGFKKISTDFYSRSFDDEGDEVRAGETNRLMNHLKTLRLAYKF</sequence>
<feature type="domain" description="DDE-1" evidence="1">
    <location>
        <begin position="2"/>
        <end position="74"/>
    </location>
</feature>
<organism evidence="2">
    <name type="scientific">Myxobolus squamalis</name>
    <name type="common">Myxosporean</name>
    <dbReference type="NCBI Taxonomy" id="59785"/>
    <lineage>
        <taxon>Eukaryota</taxon>
        <taxon>Metazoa</taxon>
        <taxon>Cnidaria</taxon>
        <taxon>Myxozoa</taxon>
        <taxon>Myxosporea</taxon>
        <taxon>Bivalvulida</taxon>
        <taxon>Platysporina</taxon>
        <taxon>Myxobolidae</taxon>
        <taxon>Myxobolus</taxon>
    </lineage>
</organism>
<accession>A0A6B2G1G7</accession>
<dbReference type="InterPro" id="IPR004875">
    <property type="entry name" value="DDE_SF_endonuclease_dom"/>
</dbReference>
<reference evidence="2" key="1">
    <citation type="submission" date="2018-11" db="EMBL/GenBank/DDBJ databases">
        <title>Myxobolus squamalis genome and transcriptome.</title>
        <authorList>
            <person name="Yahalomi D."/>
            <person name="Atkinson S.D."/>
            <person name="Neuhof M."/>
            <person name="Chang E.S."/>
            <person name="Philippe H."/>
            <person name="Cartwright P."/>
            <person name="Bartholomew J.L."/>
            <person name="Huchon D."/>
        </authorList>
    </citation>
    <scope>NUCLEOTIDE SEQUENCE</scope>
    <source>
        <strain evidence="2">71B08</strain>
        <tissue evidence="2">Whole</tissue>
    </source>
</reference>
<protein>
    <submittedName>
        <fullName evidence="2">Pogo transposable element with KRAB domain (Trinotate prediction)</fullName>
    </submittedName>
</protein>
<evidence type="ECO:0000259" key="1">
    <source>
        <dbReference type="Pfam" id="PF03184"/>
    </source>
</evidence>
<name>A0A6B2G1G7_MYXSQ</name>
<dbReference type="GO" id="GO:0003676">
    <property type="term" value="F:nucleic acid binding"/>
    <property type="evidence" value="ECO:0007669"/>
    <property type="project" value="InterPro"/>
</dbReference>
<dbReference type="AlphaFoldDB" id="A0A6B2G1G7"/>